<keyword evidence="1" id="KW-0479">Metal-binding</keyword>
<dbReference type="GO" id="GO:0008270">
    <property type="term" value="F:zinc ion binding"/>
    <property type="evidence" value="ECO:0007669"/>
    <property type="project" value="UniProtKB-KW"/>
</dbReference>
<keyword evidence="1" id="KW-0863">Zinc-finger</keyword>
<dbReference type="PROSITE" id="PS50158">
    <property type="entry name" value="ZF_CCHC"/>
    <property type="match status" value="1"/>
</dbReference>
<dbReference type="AlphaFoldDB" id="A0AAJ7JA35"/>
<dbReference type="SMART" id="SM00343">
    <property type="entry name" value="ZnF_C2HC"/>
    <property type="match status" value="1"/>
</dbReference>
<name>A0AAJ7JA35_9HYME</name>
<dbReference type="GO" id="GO:0003676">
    <property type="term" value="F:nucleic acid binding"/>
    <property type="evidence" value="ECO:0007669"/>
    <property type="project" value="InterPro"/>
</dbReference>
<evidence type="ECO:0000313" key="5">
    <source>
        <dbReference type="RefSeq" id="XP_017887754.1"/>
    </source>
</evidence>
<evidence type="ECO:0000256" key="2">
    <source>
        <dbReference type="SAM" id="MobiDB-lite"/>
    </source>
</evidence>
<gene>
    <name evidence="5" type="primary">LOC108629518</name>
</gene>
<feature type="domain" description="CCHC-type" evidence="3">
    <location>
        <begin position="241"/>
        <end position="257"/>
    </location>
</feature>
<evidence type="ECO:0000259" key="3">
    <source>
        <dbReference type="PROSITE" id="PS50158"/>
    </source>
</evidence>
<dbReference type="Pfam" id="PF22936">
    <property type="entry name" value="Pol_BBD"/>
    <property type="match status" value="1"/>
</dbReference>
<sequence>MSDKESLDITKLEGTNNYMQWKFEVEIALEGKDLFSLVDGTEKKPGEDKPAELKVYNKLSSRAKMIILCSIKQDLRCHLINCKSAREMWDKLSELYGDTSADAKQAAWKQFYAFHITEDETVRVQLERFESILKKLEDVDRKPSDEAIVSKLLTSLPEKFELFTIAWECTPKDDRTQKTLIARLIKEDNRLSEKEVTTLALRVKKASLSDAKNDAKNDARSDSKKKKRSKKDIEELKKKTRCGVCKEKGHWARECPQKNSGKSESSGKTINSTTALVCDITSSYKCVSDSGHKDYFIADTGAGRHMTFRRDFFSEFRPNPGGSVVKVADDRCIDAPGIGTIIIQEKLDEVLYEREIKDVLYVPDLGCNLLSVGSVNRKGFKFFSDESGCEIRDKQENVIARGVPDGNIFRMLFKVKVSTECNAVRADGQDPKAASKQHI</sequence>
<keyword evidence="1" id="KW-0862">Zinc</keyword>
<dbReference type="RefSeq" id="XP_017887754.1">
    <property type="nucleotide sequence ID" value="XM_018032265.1"/>
</dbReference>
<dbReference type="Proteomes" id="UP000694925">
    <property type="component" value="Unplaced"/>
</dbReference>
<organism evidence="4 5">
    <name type="scientific">Ceratina calcarata</name>
    <dbReference type="NCBI Taxonomy" id="156304"/>
    <lineage>
        <taxon>Eukaryota</taxon>
        <taxon>Metazoa</taxon>
        <taxon>Ecdysozoa</taxon>
        <taxon>Arthropoda</taxon>
        <taxon>Hexapoda</taxon>
        <taxon>Insecta</taxon>
        <taxon>Pterygota</taxon>
        <taxon>Neoptera</taxon>
        <taxon>Endopterygota</taxon>
        <taxon>Hymenoptera</taxon>
        <taxon>Apocrita</taxon>
        <taxon>Aculeata</taxon>
        <taxon>Apoidea</taxon>
        <taxon>Anthophila</taxon>
        <taxon>Apidae</taxon>
        <taxon>Ceratina</taxon>
        <taxon>Zadontomerus</taxon>
    </lineage>
</organism>
<reference evidence="5" key="1">
    <citation type="submission" date="2025-08" db="UniProtKB">
        <authorList>
            <consortium name="RefSeq"/>
        </authorList>
    </citation>
    <scope>IDENTIFICATION</scope>
    <source>
        <tissue evidence="5">Whole body</tissue>
    </source>
</reference>
<dbReference type="PANTHER" id="PTHR47592">
    <property type="entry name" value="PBF68 PROTEIN"/>
    <property type="match status" value="1"/>
</dbReference>
<feature type="region of interest" description="Disordered" evidence="2">
    <location>
        <begin position="212"/>
        <end position="234"/>
    </location>
</feature>
<dbReference type="GeneID" id="108629518"/>
<keyword evidence="4" id="KW-1185">Reference proteome</keyword>
<dbReference type="InterPro" id="IPR054722">
    <property type="entry name" value="PolX-like_BBD"/>
</dbReference>
<proteinExistence type="predicted"/>
<dbReference type="SUPFAM" id="SSF57756">
    <property type="entry name" value="Retrovirus zinc finger-like domains"/>
    <property type="match status" value="1"/>
</dbReference>
<evidence type="ECO:0000256" key="1">
    <source>
        <dbReference type="PROSITE-ProRule" id="PRU00047"/>
    </source>
</evidence>
<dbReference type="KEGG" id="ccal:108629518"/>
<dbReference type="PANTHER" id="PTHR47592:SF27">
    <property type="entry name" value="OS08G0421700 PROTEIN"/>
    <property type="match status" value="1"/>
</dbReference>
<accession>A0AAJ7JA35</accession>
<dbReference type="Gene3D" id="4.10.60.10">
    <property type="entry name" value="Zinc finger, CCHC-type"/>
    <property type="match status" value="1"/>
</dbReference>
<dbReference type="InterPro" id="IPR001878">
    <property type="entry name" value="Znf_CCHC"/>
</dbReference>
<evidence type="ECO:0000313" key="4">
    <source>
        <dbReference type="Proteomes" id="UP000694925"/>
    </source>
</evidence>
<protein>
    <submittedName>
        <fullName evidence="5">Uncharacterized protein LOC108629518</fullName>
    </submittedName>
</protein>
<feature type="compositionally biased region" description="Basic and acidic residues" evidence="2">
    <location>
        <begin position="212"/>
        <end position="222"/>
    </location>
</feature>
<dbReference type="InterPro" id="IPR036875">
    <property type="entry name" value="Znf_CCHC_sf"/>
</dbReference>
<dbReference type="Pfam" id="PF14223">
    <property type="entry name" value="Retrotran_gag_2"/>
    <property type="match status" value="1"/>
</dbReference>